<keyword evidence="2 5" id="KW-0396">Initiation factor</keyword>
<feature type="region of interest" description="Disordered" evidence="4">
    <location>
        <begin position="667"/>
        <end position="692"/>
    </location>
</feature>
<feature type="region of interest" description="Disordered" evidence="4">
    <location>
        <begin position="1"/>
        <end position="142"/>
    </location>
</feature>
<feature type="region of interest" description="Disordered" evidence="4">
    <location>
        <begin position="353"/>
        <end position="415"/>
    </location>
</feature>
<dbReference type="SUPFAM" id="SSF48371">
    <property type="entry name" value="ARM repeat"/>
    <property type="match status" value="1"/>
</dbReference>
<dbReference type="OrthoDB" id="514777at2759"/>
<dbReference type="GO" id="GO:0003729">
    <property type="term" value="F:mRNA binding"/>
    <property type="evidence" value="ECO:0007669"/>
    <property type="project" value="TreeGrafter"/>
</dbReference>
<feature type="region of interest" description="Disordered" evidence="4">
    <location>
        <begin position="615"/>
        <end position="642"/>
    </location>
</feature>
<dbReference type="Gene3D" id="1.25.40.180">
    <property type="match status" value="2"/>
</dbReference>
<evidence type="ECO:0000256" key="3">
    <source>
        <dbReference type="ARBA" id="ARBA00022917"/>
    </source>
</evidence>
<feature type="compositionally biased region" description="Low complexity" evidence="4">
    <location>
        <begin position="46"/>
        <end position="56"/>
    </location>
</feature>
<feature type="compositionally biased region" description="Gly residues" evidence="4">
    <location>
        <begin position="615"/>
        <end position="626"/>
    </location>
</feature>
<evidence type="ECO:0000256" key="1">
    <source>
        <dbReference type="ARBA" id="ARBA00005775"/>
    </source>
</evidence>
<evidence type="ECO:0000313" key="6">
    <source>
        <dbReference type="Proteomes" id="UP000236333"/>
    </source>
</evidence>
<keyword evidence="3" id="KW-0648">Protein biosynthesis</keyword>
<feature type="non-terminal residue" evidence="5">
    <location>
        <position position="853"/>
    </location>
</feature>
<dbReference type="EMBL" id="PGGS01000199">
    <property type="protein sequence ID" value="PNH07086.1"/>
    <property type="molecule type" value="Genomic_DNA"/>
</dbReference>
<name>A0A2J8A3K8_9CHLO</name>
<feature type="compositionally biased region" description="Low complexity" evidence="4">
    <location>
        <begin position="206"/>
        <end position="222"/>
    </location>
</feature>
<gene>
    <name evidence="5" type="ORF">TSOC_006490</name>
</gene>
<sequence>MPERPPQQAAAESAPKSGGGWGSGISFKDKLLAKQEPKPEAPPAVPVVDAPIEVAAKPADGTESAKPPADESGSDIQFGSFAEVDVAQSKEQPEAPAGPLPTAVPAAVEAVRQLSRPGVQRTNSAPAARPSAEGSSVPGFIPDKVQRSRMAVAAQVEGSPPLAAVADVPVPVAPAAAVPSPPAPAPAAPQQQQQQGYGLGPGGQGPQQHHMQQQQQQQQQQGGPRGGGRGGPGGPPQMPPQMQMQMGVPMHQGYPQQHQPYGMAYVHAPSQPMGMSQQQQQHAYVAAAAQHAQHAQHGQMQGPGQHMGPPPQYMVGSPSQYAHQFMGVGGGGAYYPAPHMGQQPVAVPIMMHPQHPQHPQHGGHVMSSSPTMTHAQHPQHAPPPGPGAYGQGAPQPPPIAIAIPPPGPGTGSSAPNAPVLAAAQAAINATNAAAPVSAGCLLVAKGFGNRRAGTTETLLTTVEDATMEDGWQRRGPPPPPSPGGDMRNRGASGRQGSVMPGGYGGGGGVQLHKSESRWQVGVSVAEDPEEDKKQKTFKGILNKLTPDSYDKLKQQILAVPITHQMTLEAFINQIFPTRALAPLPATLETFINQIFDKALIETTFSEMYANLCKGGPSGRSGGGPGMDRGRDAPPPPSGRFGAAQQDEARLMGRGEVARPLRGAAMERQASAEVSLRPSSFMATKRTGSPAQPAGIVAAPVREAIAAATRPHVPSAAAAAAVAAAAPVVRAEKAAAAPPPPPPPAGMSEEAAMKRGASWVKELYEVREKGAAAEGLTSLRAEGAPMGVVLAAALREAFEVRGIDPAARLDLLKEVLVEQLTATEGQLNSSMLEDAFGRFMGDLYTWVEDNPKAA</sequence>
<reference evidence="5 6" key="1">
    <citation type="journal article" date="2017" name="Mol. Biol. Evol.">
        <title>The 4-celled Tetrabaena socialis nuclear genome reveals the essential components for genetic control of cell number at the origin of multicellularity in the volvocine lineage.</title>
        <authorList>
            <person name="Featherston J."/>
            <person name="Arakaki Y."/>
            <person name="Hanschen E.R."/>
            <person name="Ferris P.J."/>
            <person name="Michod R.E."/>
            <person name="Olson B.J.S.C."/>
            <person name="Nozaki H."/>
            <person name="Durand P.M."/>
        </authorList>
    </citation>
    <scope>NUCLEOTIDE SEQUENCE [LARGE SCALE GENOMIC DNA]</scope>
    <source>
        <strain evidence="5 6">NIES-571</strain>
    </source>
</reference>
<dbReference type="PANTHER" id="PTHR23253">
    <property type="entry name" value="EUKARYOTIC TRANSLATION INITIATION FACTOR 4 GAMMA"/>
    <property type="match status" value="1"/>
</dbReference>
<evidence type="ECO:0000256" key="4">
    <source>
        <dbReference type="SAM" id="MobiDB-lite"/>
    </source>
</evidence>
<feature type="compositionally biased region" description="Low complexity" evidence="4">
    <location>
        <begin position="353"/>
        <end position="364"/>
    </location>
</feature>
<feature type="compositionally biased region" description="Polar residues" evidence="4">
    <location>
        <begin position="676"/>
        <end position="689"/>
    </location>
</feature>
<comment type="caution">
    <text evidence="5">The sequence shown here is derived from an EMBL/GenBank/DDBJ whole genome shotgun (WGS) entry which is preliminary data.</text>
</comment>
<dbReference type="PANTHER" id="PTHR23253:SF9">
    <property type="entry name" value="EUKARYOTIC TRANSLATION INITIATION FACTOR 4 GAMMA 2"/>
    <property type="match status" value="1"/>
</dbReference>
<organism evidence="5 6">
    <name type="scientific">Tetrabaena socialis</name>
    <dbReference type="NCBI Taxonomy" id="47790"/>
    <lineage>
        <taxon>Eukaryota</taxon>
        <taxon>Viridiplantae</taxon>
        <taxon>Chlorophyta</taxon>
        <taxon>core chlorophytes</taxon>
        <taxon>Chlorophyceae</taxon>
        <taxon>CS clade</taxon>
        <taxon>Chlamydomonadales</taxon>
        <taxon>Tetrabaenaceae</taxon>
        <taxon>Tetrabaena</taxon>
    </lineage>
</organism>
<dbReference type="Proteomes" id="UP000236333">
    <property type="component" value="Unassembled WGS sequence"/>
</dbReference>
<feature type="region of interest" description="Disordered" evidence="4">
    <location>
        <begin position="174"/>
        <end position="244"/>
    </location>
</feature>
<feature type="compositionally biased region" description="Pro residues" evidence="4">
    <location>
        <begin position="394"/>
        <end position="408"/>
    </location>
</feature>
<dbReference type="InterPro" id="IPR016024">
    <property type="entry name" value="ARM-type_fold"/>
</dbReference>
<feature type="region of interest" description="Disordered" evidence="4">
    <location>
        <begin position="467"/>
        <end position="501"/>
    </location>
</feature>
<protein>
    <submittedName>
        <fullName evidence="5">Eukaryotic translation initiation factor 4G</fullName>
    </submittedName>
</protein>
<feature type="compositionally biased region" description="Basic and acidic residues" evidence="4">
    <location>
        <begin position="27"/>
        <end position="39"/>
    </location>
</feature>
<comment type="similarity">
    <text evidence="1">Belongs to the eukaryotic initiation factor 4G family.</text>
</comment>
<feature type="compositionally biased region" description="Gly residues" evidence="4">
    <location>
        <begin position="223"/>
        <end position="232"/>
    </location>
</feature>
<evidence type="ECO:0000313" key="5">
    <source>
        <dbReference type="EMBL" id="PNH07086.1"/>
    </source>
</evidence>
<evidence type="ECO:0000256" key="2">
    <source>
        <dbReference type="ARBA" id="ARBA00022540"/>
    </source>
</evidence>
<dbReference type="GO" id="GO:0016281">
    <property type="term" value="C:eukaryotic translation initiation factor 4F complex"/>
    <property type="evidence" value="ECO:0007669"/>
    <property type="project" value="TreeGrafter"/>
</dbReference>
<keyword evidence="6" id="KW-1185">Reference proteome</keyword>
<accession>A0A2J8A3K8</accession>
<dbReference type="AlphaFoldDB" id="A0A2J8A3K8"/>
<dbReference type="GO" id="GO:0003743">
    <property type="term" value="F:translation initiation factor activity"/>
    <property type="evidence" value="ECO:0007669"/>
    <property type="project" value="UniProtKB-KW"/>
</dbReference>
<proteinExistence type="inferred from homology"/>